<keyword evidence="9" id="KW-0175">Coiled coil</keyword>
<keyword evidence="8" id="KW-0472">Membrane</keyword>
<dbReference type="PANTHER" id="PTHR16254">
    <property type="entry name" value="POTASSIUM/PROTON ANTIPORTER-RELATED"/>
    <property type="match status" value="1"/>
</dbReference>
<dbReference type="Pfam" id="PF00999">
    <property type="entry name" value="Na_H_Exchanger"/>
    <property type="match status" value="1"/>
</dbReference>
<dbReference type="OMA" id="EEHAFGN"/>
<dbReference type="AlphaFoldDB" id="A0A672KCM2"/>
<dbReference type="Gene3D" id="1.20.1530.20">
    <property type="match status" value="1"/>
</dbReference>
<dbReference type="GO" id="GO:0016020">
    <property type="term" value="C:membrane"/>
    <property type="evidence" value="ECO:0007669"/>
    <property type="project" value="UniProtKB-SubCell"/>
</dbReference>
<dbReference type="GO" id="GO:0015386">
    <property type="term" value="F:potassium:proton antiporter activity"/>
    <property type="evidence" value="ECO:0007669"/>
    <property type="project" value="InterPro"/>
</dbReference>
<sequence length="400" mass="45351">CVSALMSLFVIVQPACRWDHASSLCNAQVHKVHSGIHGHQWVTENCRRLSNLLRQKQSAIRKLSMAGVALERDEMLALPEKLFRIHTLEVFQRELNESERSLFQAVEGLQRVMKGNLRDVVNMKDSSRQRLHAHVFFQEEQEYMELVAAEKHQQEALKVAQDRNKTLSMLDEILEDVRKAADRLEEDIEEHAFDNNKQMKGVNVEAVLRVEEDEENGKRKNESRQVDKGNLGLSMLIDSQNNQYVLTKPRDSTMPRADHHFIKDLVYVVMLSLPCGWLCTLMRLPPMFGYIICGVLLGPSGLNSIKSMVQVETLGELGVFFTLFVVGLDFSPERLHKVKTMLACFTPLNPSLGIVLGDVRLHAASQPWKPIPATQLLILKPVKSQVVLGVCDTDKKISIL</sequence>
<comment type="subcellular location">
    <subcellularLocation>
        <location evidence="1">Membrane</location>
        <topology evidence="1">Multi-pass membrane protein</topology>
    </subcellularLocation>
</comment>
<accession>A0A672KCM2</accession>
<dbReference type="InterPro" id="IPR006153">
    <property type="entry name" value="Cation/H_exchanger_TM"/>
</dbReference>
<reference evidence="11" key="2">
    <citation type="submission" date="2025-09" db="UniProtKB">
        <authorList>
            <consortium name="Ensembl"/>
        </authorList>
    </citation>
    <scope>IDENTIFICATION</scope>
</reference>
<evidence type="ECO:0000256" key="5">
    <source>
        <dbReference type="ARBA" id="ARBA00022729"/>
    </source>
</evidence>
<evidence type="ECO:0000313" key="12">
    <source>
        <dbReference type="Proteomes" id="UP000472262"/>
    </source>
</evidence>
<name>A0A672KCM2_SINGR</name>
<dbReference type="PANTHER" id="PTHR16254:SF14">
    <property type="entry name" value="TRANSMEMBRANE AND COILED-COIL DOMAIN-CONTAINING PROTEIN 3"/>
    <property type="match status" value="1"/>
</dbReference>
<keyword evidence="4" id="KW-0812">Transmembrane</keyword>
<evidence type="ECO:0000256" key="6">
    <source>
        <dbReference type="ARBA" id="ARBA00022989"/>
    </source>
</evidence>
<keyword evidence="5" id="KW-0732">Signal</keyword>
<evidence type="ECO:0000256" key="2">
    <source>
        <dbReference type="ARBA" id="ARBA00022448"/>
    </source>
</evidence>
<evidence type="ECO:0000256" key="8">
    <source>
        <dbReference type="ARBA" id="ARBA00023136"/>
    </source>
</evidence>
<keyword evidence="12" id="KW-1185">Reference proteome</keyword>
<evidence type="ECO:0000313" key="11">
    <source>
        <dbReference type="Ensembl" id="ENSSGRP00000007005.1"/>
    </source>
</evidence>
<keyword evidence="6" id="KW-1133">Transmembrane helix</keyword>
<evidence type="ECO:0000256" key="9">
    <source>
        <dbReference type="SAM" id="Coils"/>
    </source>
</evidence>
<evidence type="ECO:0000259" key="10">
    <source>
        <dbReference type="Pfam" id="PF00999"/>
    </source>
</evidence>
<evidence type="ECO:0000256" key="1">
    <source>
        <dbReference type="ARBA" id="ARBA00004141"/>
    </source>
</evidence>
<dbReference type="Ensembl" id="ENSSGRT00000007649.1">
    <property type="protein sequence ID" value="ENSSGRP00000007005.1"/>
    <property type="gene ID" value="ENSSGRG00000004778.1"/>
</dbReference>
<organism evidence="11 12">
    <name type="scientific">Sinocyclocheilus grahami</name>
    <name type="common">Dianchi golden-line fish</name>
    <name type="synonym">Barbus grahami</name>
    <dbReference type="NCBI Taxonomy" id="75366"/>
    <lineage>
        <taxon>Eukaryota</taxon>
        <taxon>Metazoa</taxon>
        <taxon>Chordata</taxon>
        <taxon>Craniata</taxon>
        <taxon>Vertebrata</taxon>
        <taxon>Euteleostomi</taxon>
        <taxon>Actinopterygii</taxon>
        <taxon>Neopterygii</taxon>
        <taxon>Teleostei</taxon>
        <taxon>Ostariophysi</taxon>
        <taxon>Cypriniformes</taxon>
        <taxon>Cyprinidae</taxon>
        <taxon>Cyprininae</taxon>
        <taxon>Sinocyclocheilus</taxon>
    </lineage>
</organism>
<keyword evidence="3" id="KW-0050">Antiport</keyword>
<protein>
    <submittedName>
        <fullName evidence="11">Transmembrane and coiled-coil domains 3</fullName>
    </submittedName>
</protein>
<keyword evidence="2" id="KW-0813">Transport</keyword>
<feature type="coiled-coil region" evidence="9">
    <location>
        <begin position="167"/>
        <end position="194"/>
    </location>
</feature>
<evidence type="ECO:0000256" key="7">
    <source>
        <dbReference type="ARBA" id="ARBA00023065"/>
    </source>
</evidence>
<feature type="domain" description="Cation/H+ exchanger transmembrane" evidence="10">
    <location>
        <begin position="270"/>
        <end position="339"/>
    </location>
</feature>
<evidence type="ECO:0000256" key="4">
    <source>
        <dbReference type="ARBA" id="ARBA00022692"/>
    </source>
</evidence>
<dbReference type="Proteomes" id="UP000472262">
    <property type="component" value="Unassembled WGS sequence"/>
</dbReference>
<reference evidence="11" key="1">
    <citation type="submission" date="2025-08" db="UniProtKB">
        <authorList>
            <consortium name="Ensembl"/>
        </authorList>
    </citation>
    <scope>IDENTIFICATION</scope>
</reference>
<gene>
    <name evidence="11" type="primary">LOC107577076</name>
</gene>
<proteinExistence type="predicted"/>
<dbReference type="InterPro" id="IPR045158">
    <property type="entry name" value="KEA4/5/6-like"/>
</dbReference>
<dbReference type="InterPro" id="IPR038770">
    <property type="entry name" value="Na+/solute_symporter_sf"/>
</dbReference>
<keyword evidence="7" id="KW-0406">Ion transport</keyword>
<evidence type="ECO:0000256" key="3">
    <source>
        <dbReference type="ARBA" id="ARBA00022449"/>
    </source>
</evidence>